<sequence length="1247" mass="133469">MADGKITIDVDVNGKSVKVATKDIERLEQSAGQGAKGVGEVEKSLKGIDGKPLDNAKGGMKGFSSETEKGKRSVKDFVTALGLVKVAGAVFNVLKDSISGAVERFDTLEKFPKVMQSMGFEAEQSERAMTKMSNSIEGLPTTLNDMVGLTQKFVNITGDLDKSVDIAEALNNAMLASGSSSADAARGIEQYAQMLANGEPDMQSWRSLNETMGYGLKRTAEEMLGAGSSASDLYASLKSGEHTMDEVNEVIIELGGSTGELAELARKNSEGIGTSFANLKNAVVKGLANVMKSLDEVVKASTGKTIAKNLDNMKSVVNRSFDAINSTIKKSTPIVKGVAKVFDIVFKAAKTLSPAIEAVFIAYAGVKIMDKVNASFEKSASAIDMAKKATAVLETGVDNLTIAKAKELAGLEATNIATKDELANTLASNSAISIKTALLGLLSGQLTIVEFAQMAVAKASGVLKAAFDVLAAHPIVATLAILVGTMTAVVKVHKKMNKEFYDSQKAIQDETDGIVENSEAAKDNVRERENSVKTIEDQVDSAKSMVDQLGDLTSTEKANADGKAQIKENVAELNRLYPELNIQYDESTNKINQNAEAIKSQIDAYSAYDRLTAIQENMKKSQTEINDAQAEGIVISNKLEEVQEKKSNWMNQSLLETIELSKTEKALQEQRDANADRQKTLSEEAKILMEQQAEAQEQATQAQKDAIQQMGLQYDFLNDKQQEVVDRMRESYSAMSEDSTSFTNDLSYELDMSAQDMINFVEENQRVMSQWGENLDTLTKRGASDGFINQLRDMGPEGAKYAELAVNMSDEEFNKMNSLFEGAPKITEEAWKKAYGMDEIDPAILALVEQGKVSMQEAFASSGIDELLSEQGKNVGKALPEGMEQGINESSEGATSAIKDTSEKVIDGAKGTLGVHSPSTVFAEIGSNLIAGLVQGITSNNGQVAKAINVLKNALVNPLKNIKGQSASAMQGYTASITQALAKSNSSVQNNLNTMKAKFTAFNSSLQSTNKASMSQYTSSITQGFNKAKSVTTSGLNQMQSQHRRFQSQMLSVARNGSNNFASSISNGMNRARSVTTSGSSAMIGSLRQLQSGFYSAGVNASYGLASGIRSGAGSAIAAANSLAAQVTATMKSALKVHSPSRVMRDEVGRFIPQGIAEGIEEDTGKALSAMRRLSDLLTITPERALGVGRMSLAGVGGQIVNNTSSSVKTIENKPLVTMNVIWQGKEDIKRTMETMGWIVNVDKKGA</sequence>
<reference evidence="3" key="2">
    <citation type="submission" date="2021-04" db="EMBL/GenBank/DDBJ databases">
        <authorList>
            <person name="Gilroy R."/>
        </authorList>
    </citation>
    <scope>NUCLEOTIDE SEQUENCE</scope>
    <source>
        <strain evidence="3">CHK171-505</strain>
    </source>
</reference>
<dbReference type="Pfam" id="PF20155">
    <property type="entry name" value="TMP_3"/>
    <property type="match status" value="1"/>
</dbReference>
<reference evidence="3" key="1">
    <citation type="journal article" date="2021" name="PeerJ">
        <title>Extensive microbial diversity within the chicken gut microbiome revealed by metagenomics and culture.</title>
        <authorList>
            <person name="Gilroy R."/>
            <person name="Ravi A."/>
            <person name="Getino M."/>
            <person name="Pursley I."/>
            <person name="Horton D.L."/>
            <person name="Alikhan N.F."/>
            <person name="Baker D."/>
            <person name="Gharbi K."/>
            <person name="Hall N."/>
            <person name="Watson M."/>
            <person name="Adriaenssens E.M."/>
            <person name="Foster-Nyarko E."/>
            <person name="Jarju S."/>
            <person name="Secka A."/>
            <person name="Antonio M."/>
            <person name="Oren A."/>
            <person name="Chaudhuri R.R."/>
            <person name="La Ragione R."/>
            <person name="Hildebrand F."/>
            <person name="Pallen M.J."/>
        </authorList>
    </citation>
    <scope>NUCLEOTIDE SEQUENCE</scope>
    <source>
        <strain evidence="3">CHK171-505</strain>
    </source>
</reference>
<evidence type="ECO:0000256" key="1">
    <source>
        <dbReference type="SAM" id="Coils"/>
    </source>
</evidence>
<keyword evidence="1" id="KW-0175">Coiled coil</keyword>
<evidence type="ECO:0000259" key="2">
    <source>
        <dbReference type="Pfam" id="PF20155"/>
    </source>
</evidence>
<dbReference type="Proteomes" id="UP000886856">
    <property type="component" value="Unassembled WGS sequence"/>
</dbReference>
<dbReference type="NCBIfam" id="TIGR02675">
    <property type="entry name" value="tape_meas_nterm"/>
    <property type="match status" value="1"/>
</dbReference>
<accession>A0A9D2KWT0</accession>
<comment type="caution">
    <text evidence="3">The sequence shown here is derived from an EMBL/GenBank/DDBJ whole genome shotgun (WGS) entry which is preliminary data.</text>
</comment>
<evidence type="ECO:0000313" key="3">
    <source>
        <dbReference type="EMBL" id="HJA89564.1"/>
    </source>
</evidence>
<organism evidence="3 4">
    <name type="scientific">Candidatus Jeotgalibaca merdavium</name>
    <dbReference type="NCBI Taxonomy" id="2838627"/>
    <lineage>
        <taxon>Bacteria</taxon>
        <taxon>Bacillati</taxon>
        <taxon>Bacillota</taxon>
        <taxon>Bacilli</taxon>
        <taxon>Lactobacillales</taxon>
        <taxon>Carnobacteriaceae</taxon>
        <taxon>Jeotgalibaca</taxon>
    </lineage>
</organism>
<gene>
    <name evidence="3" type="ORF">H9948_02125</name>
</gene>
<feature type="domain" description="Tape measure protein N-terminal" evidence="2">
    <location>
        <begin position="100"/>
        <end position="292"/>
    </location>
</feature>
<feature type="non-terminal residue" evidence="3">
    <location>
        <position position="1247"/>
    </location>
</feature>
<name>A0A9D2KWT0_9LACT</name>
<evidence type="ECO:0000313" key="4">
    <source>
        <dbReference type="Proteomes" id="UP000886856"/>
    </source>
</evidence>
<dbReference type="InterPro" id="IPR013491">
    <property type="entry name" value="Tape_meas_N"/>
</dbReference>
<feature type="coiled-coil region" evidence="1">
    <location>
        <begin position="678"/>
        <end position="705"/>
    </location>
</feature>
<dbReference type="AlphaFoldDB" id="A0A9D2KWT0"/>
<dbReference type="EMBL" id="DWYW01000041">
    <property type="protein sequence ID" value="HJA89564.1"/>
    <property type="molecule type" value="Genomic_DNA"/>
</dbReference>
<protein>
    <submittedName>
        <fullName evidence="3">Tape measure protein</fullName>
    </submittedName>
</protein>
<proteinExistence type="predicted"/>